<reference evidence="1" key="1">
    <citation type="journal article" date="2022" name="Cell">
        <title>Design, construction, and in vivo augmentation of a complex gut microbiome.</title>
        <authorList>
            <person name="Cheng A.G."/>
            <person name="Ho P.Y."/>
            <person name="Aranda-Diaz A."/>
            <person name="Jain S."/>
            <person name="Yu F.B."/>
            <person name="Meng X."/>
            <person name="Wang M."/>
            <person name="Iakiviak M."/>
            <person name="Nagashima K."/>
            <person name="Zhao A."/>
            <person name="Murugkar P."/>
            <person name="Patil A."/>
            <person name="Atabakhsh K."/>
            <person name="Weakley A."/>
            <person name="Yan J."/>
            <person name="Brumbaugh A.R."/>
            <person name="Higginbottom S."/>
            <person name="Dimas A."/>
            <person name="Shiver A.L."/>
            <person name="Deutschbauer A."/>
            <person name="Neff N."/>
            <person name="Sonnenburg J.L."/>
            <person name="Huang K.C."/>
            <person name="Fischbach M.A."/>
        </authorList>
    </citation>
    <scope>NUCLEOTIDE SEQUENCE</scope>
    <source>
        <strain evidence="1">JC50</strain>
    </source>
</reference>
<evidence type="ECO:0000313" key="2">
    <source>
        <dbReference type="Proteomes" id="UP001058267"/>
    </source>
</evidence>
<name>A0ABY5V2M7_9BACT</name>
<evidence type="ECO:0000313" key="1">
    <source>
        <dbReference type="EMBL" id="UWN63887.1"/>
    </source>
</evidence>
<proteinExistence type="predicted"/>
<dbReference type="Proteomes" id="UP001058267">
    <property type="component" value="Chromosome"/>
</dbReference>
<dbReference type="RefSeq" id="WP_147513230.1">
    <property type="nucleotide sequence ID" value="NZ_CP102252.1"/>
</dbReference>
<organism evidence="1 2">
    <name type="scientific">Alistipes senegalensis JC50</name>
    <dbReference type="NCBI Taxonomy" id="1033732"/>
    <lineage>
        <taxon>Bacteria</taxon>
        <taxon>Pseudomonadati</taxon>
        <taxon>Bacteroidota</taxon>
        <taxon>Bacteroidia</taxon>
        <taxon>Bacteroidales</taxon>
        <taxon>Rikenellaceae</taxon>
        <taxon>Alistipes</taxon>
    </lineage>
</organism>
<accession>A0ABY5V2M7</accession>
<sequence>MATFVKMHKMKGHIFTFGQVYTIRDLNLPSRKLNQDFRDKVKIVFIDDEKFVYYDELIRSGFHITHYEDVPDLQTLGEFGVIICDIKGVGKAFNSPSEGAYLIRELKKRYPYKIFAAYTGSTYDISLNSYLEGVHIIKKDIEIDDWCTEIDLLIKKSVDPRIIWETIRNTLIKEEVPTLMIAKLENDYVDILINKGGNFREFPSEKTLKVSSDVRSIIQSLVANVIFSIIA</sequence>
<keyword evidence="2" id="KW-1185">Reference proteome</keyword>
<evidence type="ECO:0008006" key="3">
    <source>
        <dbReference type="Google" id="ProtNLM"/>
    </source>
</evidence>
<protein>
    <recommendedName>
        <fullName evidence="3">Response regulator</fullName>
    </recommendedName>
</protein>
<dbReference type="EMBL" id="CP102252">
    <property type="protein sequence ID" value="UWN63887.1"/>
    <property type="molecule type" value="Genomic_DNA"/>
</dbReference>
<gene>
    <name evidence="1" type="ORF">NQ519_08865</name>
</gene>